<keyword evidence="2" id="KW-1185">Reference proteome</keyword>
<dbReference type="InterPro" id="IPR039366">
    <property type="entry name" value="Pilotin"/>
</dbReference>
<evidence type="ECO:0000313" key="2">
    <source>
        <dbReference type="Proteomes" id="UP000078512"/>
    </source>
</evidence>
<accession>A0A197K6J2</accession>
<dbReference type="OrthoDB" id="10013825at2759"/>
<gene>
    <name evidence="1" type="ORF">K457DRAFT_16510</name>
</gene>
<sequence length="261" mass="28233">MARISGTVVPSLNLKANPGETALEIGSNSRIIVQLLDVSLMDTYSATLSEDVILTGDDQGFKFPIPFNLTYNADTIRPYQSLTIAVRVYNVSSSLSSGEEGELTWVSTLRHSVITNGNPSNSVEVEVDPVPKYSDTPITPKNTLTGQIKASASVPASSNHGVGPNAKILIQLLDVSLMDVPSVTVGEQSIVLGAGEVIPFPIPFGILYDPKEIDDRNVYSVSVRVEELHSDNLLWISTWANNVLTREAPTENVEIEIDLIQ</sequence>
<dbReference type="Proteomes" id="UP000078512">
    <property type="component" value="Unassembled WGS sequence"/>
</dbReference>
<organism evidence="1 2">
    <name type="scientific">Linnemannia elongata AG-77</name>
    <dbReference type="NCBI Taxonomy" id="1314771"/>
    <lineage>
        <taxon>Eukaryota</taxon>
        <taxon>Fungi</taxon>
        <taxon>Fungi incertae sedis</taxon>
        <taxon>Mucoromycota</taxon>
        <taxon>Mortierellomycotina</taxon>
        <taxon>Mortierellomycetes</taxon>
        <taxon>Mortierellales</taxon>
        <taxon>Mortierellaceae</taxon>
        <taxon>Linnemannia</taxon>
    </lineage>
</organism>
<name>A0A197K6J2_9FUNG</name>
<dbReference type="PANTHER" id="PTHR38013">
    <property type="entry name" value="GLYCOPROTEIN/POLYSACCHARIDE METABOLISM"/>
    <property type="match status" value="1"/>
</dbReference>
<evidence type="ECO:0000313" key="1">
    <source>
        <dbReference type="EMBL" id="OAQ32059.1"/>
    </source>
</evidence>
<dbReference type="PANTHER" id="PTHR38013:SF1">
    <property type="entry name" value="GLYCOPROTEIN_POLYSACCHARIDE METABOLISM"/>
    <property type="match status" value="1"/>
</dbReference>
<protein>
    <submittedName>
        <fullName evidence="1">Uncharacterized protein</fullName>
    </submittedName>
</protein>
<dbReference type="InterPro" id="IPR053196">
    <property type="entry name" value="Lipoprotein_YbaY-like"/>
</dbReference>
<proteinExistence type="predicted"/>
<dbReference type="EMBL" id="KV442026">
    <property type="protein sequence ID" value="OAQ32059.1"/>
    <property type="molecule type" value="Genomic_DNA"/>
</dbReference>
<reference evidence="1 2" key="1">
    <citation type="submission" date="2016-05" db="EMBL/GenBank/DDBJ databases">
        <title>Genome sequencing reveals origins of a unique bacterial endosymbiosis in the earliest lineages of terrestrial Fungi.</title>
        <authorList>
            <consortium name="DOE Joint Genome Institute"/>
            <person name="Uehling J."/>
            <person name="Gryganskyi A."/>
            <person name="Hameed K."/>
            <person name="Tschaplinski T."/>
            <person name="Misztal P."/>
            <person name="Wu S."/>
            <person name="Desiro A."/>
            <person name="Vande Pol N."/>
            <person name="Du Z.-Y."/>
            <person name="Zienkiewicz A."/>
            <person name="Zienkiewicz K."/>
            <person name="Morin E."/>
            <person name="Tisserant E."/>
            <person name="Splivallo R."/>
            <person name="Hainaut M."/>
            <person name="Henrissat B."/>
            <person name="Ohm R."/>
            <person name="Kuo A."/>
            <person name="Yan J."/>
            <person name="Lipzen A."/>
            <person name="Nolan M."/>
            <person name="Labutti K."/>
            <person name="Barry K."/>
            <person name="Goldstein A."/>
            <person name="Labbe J."/>
            <person name="Schadt C."/>
            <person name="Tuskan G."/>
            <person name="Grigoriev I."/>
            <person name="Martin F."/>
            <person name="Vilgalys R."/>
            <person name="Bonito G."/>
        </authorList>
    </citation>
    <scope>NUCLEOTIDE SEQUENCE [LARGE SCALE GENOMIC DNA]</scope>
    <source>
        <strain evidence="1 2">AG-77</strain>
    </source>
</reference>
<dbReference type="Pfam" id="PF09619">
    <property type="entry name" value="YscW"/>
    <property type="match status" value="2"/>
</dbReference>
<dbReference type="AlphaFoldDB" id="A0A197K6J2"/>